<dbReference type="FunFam" id="3.30.70.270:FF:000001">
    <property type="entry name" value="Diguanylate cyclase domain protein"/>
    <property type="match status" value="1"/>
</dbReference>
<dbReference type="Gene3D" id="3.30.70.270">
    <property type="match status" value="1"/>
</dbReference>
<dbReference type="PANTHER" id="PTHR46663">
    <property type="entry name" value="DIGUANYLATE CYCLASE DGCT-RELATED"/>
    <property type="match status" value="1"/>
</dbReference>
<evidence type="ECO:0000259" key="2">
    <source>
        <dbReference type="PROSITE" id="PS50887"/>
    </source>
</evidence>
<name>A0A1W1BG40_9ZZZZ</name>
<evidence type="ECO:0000313" key="3">
    <source>
        <dbReference type="EMBL" id="SFV52461.1"/>
    </source>
</evidence>
<sequence>MHKHLQKQLKKLGFKDGRFPDGNLEKFIELVNTTYIEADEDRAFLEHTLETSSQEMEELYEELKQKSQTALAKSEQKYKELATKDMLTGILNRFAFEDELNRIISNSKRTGTKFALLFLDLDHFKEVNDTYGHDIGDKLLVEVAKRVVANIRAEDIFARIGGDEFVILFTNIENKILPALVNKAISLFRKPWIIDDIQLNVTTSIGVVVFPDDADDKIKLMKKADIAMYRSKESGRNQVVYFKEV</sequence>
<dbReference type="EMBL" id="FPHK01000001">
    <property type="protein sequence ID" value="SFV52461.1"/>
    <property type="molecule type" value="Genomic_DNA"/>
</dbReference>
<dbReference type="NCBIfam" id="TIGR00254">
    <property type="entry name" value="GGDEF"/>
    <property type="match status" value="1"/>
</dbReference>
<organism evidence="3">
    <name type="scientific">hydrothermal vent metagenome</name>
    <dbReference type="NCBI Taxonomy" id="652676"/>
    <lineage>
        <taxon>unclassified sequences</taxon>
        <taxon>metagenomes</taxon>
        <taxon>ecological metagenomes</taxon>
    </lineage>
</organism>
<dbReference type="InterPro" id="IPR043128">
    <property type="entry name" value="Rev_trsase/Diguanyl_cyclase"/>
</dbReference>
<evidence type="ECO:0000256" key="1">
    <source>
        <dbReference type="SAM" id="Coils"/>
    </source>
</evidence>
<dbReference type="CDD" id="cd01949">
    <property type="entry name" value="GGDEF"/>
    <property type="match status" value="1"/>
</dbReference>
<dbReference type="SUPFAM" id="SSF55073">
    <property type="entry name" value="Nucleotide cyclase"/>
    <property type="match status" value="1"/>
</dbReference>
<dbReference type="PANTHER" id="PTHR46663:SF2">
    <property type="entry name" value="GGDEF DOMAIN-CONTAINING PROTEIN"/>
    <property type="match status" value="1"/>
</dbReference>
<feature type="coiled-coil region" evidence="1">
    <location>
        <begin position="42"/>
        <end position="84"/>
    </location>
</feature>
<proteinExistence type="predicted"/>
<dbReference type="InterPro" id="IPR029787">
    <property type="entry name" value="Nucleotide_cyclase"/>
</dbReference>
<dbReference type="SMART" id="SM00267">
    <property type="entry name" value="GGDEF"/>
    <property type="match status" value="1"/>
</dbReference>
<dbReference type="InterPro" id="IPR000160">
    <property type="entry name" value="GGDEF_dom"/>
</dbReference>
<dbReference type="InterPro" id="IPR052163">
    <property type="entry name" value="DGC-Regulatory_Protein"/>
</dbReference>
<protein>
    <submittedName>
        <fullName evidence="3">Diguanylate cyclase/phosphodiesterase (GGDEF &amp; EAL domains) with PAS/PAC sensor(S)</fullName>
    </submittedName>
</protein>
<keyword evidence="1" id="KW-0175">Coiled coil</keyword>
<gene>
    <name evidence="3" type="ORF">MNB_SM-6-968</name>
</gene>
<accession>A0A1W1BG40</accession>
<dbReference type="Pfam" id="PF00990">
    <property type="entry name" value="GGDEF"/>
    <property type="match status" value="1"/>
</dbReference>
<dbReference type="PROSITE" id="PS50887">
    <property type="entry name" value="GGDEF"/>
    <property type="match status" value="1"/>
</dbReference>
<reference evidence="3" key="1">
    <citation type="submission" date="2016-10" db="EMBL/GenBank/DDBJ databases">
        <authorList>
            <person name="de Groot N.N."/>
        </authorList>
    </citation>
    <scope>NUCLEOTIDE SEQUENCE</scope>
</reference>
<dbReference type="AlphaFoldDB" id="A0A1W1BG40"/>
<feature type="domain" description="GGDEF" evidence="2">
    <location>
        <begin position="112"/>
        <end position="244"/>
    </location>
</feature>